<gene>
    <name evidence="1" type="ORF">METZ01_LOCUS7859</name>
</gene>
<accession>A0A381NKB6</accession>
<sequence length="253" mass="29367">MIDKAVDRYMSSLQNADSTLSLEINAHLKKIASFRMQDAEVLISKGKYNEAKALLNKTVIFSKNAEKEMPRFEALIMMGKGEIALTYRFYDKALQLFNDASKKYPIFNRQINAYRFQIAAMMVNDIKDINDSGEIKLAIVSLEEAKKLSGLGPVNEKIYQELKKRLTIIENLSIRYGIDKRMEEERYRRIRLNSATIKIGMTIPEVMDIIGKPIEIIHEQDLYGKDAQLWLYNLSNNKNLELSFFDYKLFKIE</sequence>
<organism evidence="1">
    <name type="scientific">marine metagenome</name>
    <dbReference type="NCBI Taxonomy" id="408172"/>
    <lineage>
        <taxon>unclassified sequences</taxon>
        <taxon>metagenomes</taxon>
        <taxon>ecological metagenomes</taxon>
    </lineage>
</organism>
<dbReference type="EMBL" id="UINC01000421">
    <property type="protein sequence ID" value="SUZ55005.1"/>
    <property type="molecule type" value="Genomic_DNA"/>
</dbReference>
<dbReference type="InterPro" id="IPR011990">
    <property type="entry name" value="TPR-like_helical_dom_sf"/>
</dbReference>
<dbReference type="AlphaFoldDB" id="A0A381NKB6"/>
<dbReference type="SUPFAM" id="SSF48452">
    <property type="entry name" value="TPR-like"/>
    <property type="match status" value="1"/>
</dbReference>
<reference evidence="1" key="1">
    <citation type="submission" date="2018-05" db="EMBL/GenBank/DDBJ databases">
        <authorList>
            <person name="Lanie J.A."/>
            <person name="Ng W.-L."/>
            <person name="Kazmierczak K.M."/>
            <person name="Andrzejewski T.M."/>
            <person name="Davidsen T.M."/>
            <person name="Wayne K.J."/>
            <person name="Tettelin H."/>
            <person name="Glass J.I."/>
            <person name="Rusch D."/>
            <person name="Podicherti R."/>
            <person name="Tsui H.-C.T."/>
            <person name="Winkler M.E."/>
        </authorList>
    </citation>
    <scope>NUCLEOTIDE SEQUENCE</scope>
</reference>
<proteinExistence type="predicted"/>
<protein>
    <submittedName>
        <fullName evidence="1">Uncharacterized protein</fullName>
    </submittedName>
</protein>
<name>A0A381NKB6_9ZZZZ</name>
<evidence type="ECO:0000313" key="1">
    <source>
        <dbReference type="EMBL" id="SUZ55005.1"/>
    </source>
</evidence>